<dbReference type="Pfam" id="PF05724">
    <property type="entry name" value="TPMT"/>
    <property type="match status" value="1"/>
</dbReference>
<evidence type="ECO:0000256" key="1">
    <source>
        <dbReference type="ARBA" id="ARBA00022603"/>
    </source>
</evidence>
<sequence>MSGSGVEAEPGDTVMSNEAWKQRWVDRNIAFHQDKPDPYLAEEEARMFGGQPRTVFQPLCGKTTDMIWMWERGHTVVGVEVAEQGVREFFEENGLTPESEAVENVGTQYTFDVIYDRRSLVAINTADHRRYRDLLLSLMKPDGVYYLSVLEYDPAVWPGEQCNIDLVLETDRSGKNINDIAMKTTTSKEAGSIDAKHEDETKPEPETKPKLSSAGAAIKSSSYVLDRWYRMTLKQ</sequence>
<evidence type="ECO:0000313" key="5">
    <source>
        <dbReference type="EMBL" id="WAR22960.1"/>
    </source>
</evidence>
<evidence type="ECO:0000313" key="6">
    <source>
        <dbReference type="Proteomes" id="UP001164746"/>
    </source>
</evidence>
<organism evidence="5 6">
    <name type="scientific">Mya arenaria</name>
    <name type="common">Soft-shell clam</name>
    <dbReference type="NCBI Taxonomy" id="6604"/>
    <lineage>
        <taxon>Eukaryota</taxon>
        <taxon>Metazoa</taxon>
        <taxon>Spiralia</taxon>
        <taxon>Lophotrochozoa</taxon>
        <taxon>Mollusca</taxon>
        <taxon>Bivalvia</taxon>
        <taxon>Autobranchia</taxon>
        <taxon>Heteroconchia</taxon>
        <taxon>Euheterodonta</taxon>
        <taxon>Imparidentia</taxon>
        <taxon>Neoheterodontei</taxon>
        <taxon>Myida</taxon>
        <taxon>Myoidea</taxon>
        <taxon>Myidae</taxon>
        <taxon>Mya</taxon>
    </lineage>
</organism>
<feature type="compositionally biased region" description="Basic and acidic residues" evidence="4">
    <location>
        <begin position="194"/>
        <end position="209"/>
    </location>
</feature>
<dbReference type="Gene3D" id="3.40.50.150">
    <property type="entry name" value="Vaccinia Virus protein VP39"/>
    <property type="match status" value="2"/>
</dbReference>
<evidence type="ECO:0000256" key="2">
    <source>
        <dbReference type="ARBA" id="ARBA00022679"/>
    </source>
</evidence>
<dbReference type="PROSITE" id="PS51585">
    <property type="entry name" value="SAM_MT_TPMT"/>
    <property type="match status" value="1"/>
</dbReference>
<keyword evidence="2" id="KW-0808">Transferase</keyword>
<dbReference type="SUPFAM" id="SSF53335">
    <property type="entry name" value="S-adenosyl-L-methionine-dependent methyltransferases"/>
    <property type="match status" value="1"/>
</dbReference>
<proteinExistence type="predicted"/>
<keyword evidence="6" id="KW-1185">Reference proteome</keyword>
<reference evidence="5" key="1">
    <citation type="submission" date="2022-11" db="EMBL/GenBank/DDBJ databases">
        <title>Centuries of genome instability and evolution in soft-shell clam transmissible cancer (bioRxiv).</title>
        <authorList>
            <person name="Hart S.F.M."/>
            <person name="Yonemitsu M.A."/>
            <person name="Giersch R.M."/>
            <person name="Beal B.F."/>
            <person name="Arriagada G."/>
            <person name="Davis B.W."/>
            <person name="Ostrander E.A."/>
            <person name="Goff S.P."/>
            <person name="Metzger M.J."/>
        </authorList>
    </citation>
    <scope>NUCLEOTIDE SEQUENCE</scope>
    <source>
        <strain evidence="5">MELC-2E11</strain>
        <tissue evidence="5">Siphon/mantle</tissue>
    </source>
</reference>
<protein>
    <submittedName>
        <fullName evidence="5">TPMT-like protein</fullName>
    </submittedName>
</protein>
<evidence type="ECO:0000256" key="3">
    <source>
        <dbReference type="ARBA" id="ARBA00022691"/>
    </source>
</evidence>
<dbReference type="InterPro" id="IPR008854">
    <property type="entry name" value="TPMT"/>
</dbReference>
<evidence type="ECO:0000256" key="4">
    <source>
        <dbReference type="SAM" id="MobiDB-lite"/>
    </source>
</evidence>
<feature type="region of interest" description="Disordered" evidence="4">
    <location>
        <begin position="186"/>
        <end position="217"/>
    </location>
</feature>
<keyword evidence="1" id="KW-0489">Methyltransferase</keyword>
<gene>
    <name evidence="5" type="ORF">MAR_036629</name>
</gene>
<accession>A0ABY7FL69</accession>
<dbReference type="Proteomes" id="UP001164746">
    <property type="component" value="Chromosome 13"/>
</dbReference>
<name>A0ABY7FL69_MYAAR</name>
<dbReference type="PANTHER" id="PTHR10259">
    <property type="entry name" value="THIOPURINE S-METHYLTRANSFERASE"/>
    <property type="match status" value="1"/>
</dbReference>
<keyword evidence="3" id="KW-0949">S-adenosyl-L-methionine</keyword>
<dbReference type="EMBL" id="CP111024">
    <property type="protein sequence ID" value="WAR22960.1"/>
    <property type="molecule type" value="Genomic_DNA"/>
</dbReference>
<dbReference type="InterPro" id="IPR029063">
    <property type="entry name" value="SAM-dependent_MTases_sf"/>
</dbReference>
<dbReference type="PANTHER" id="PTHR10259:SF11">
    <property type="entry name" value="THIOPURINE S-METHYLTRANSFERASE"/>
    <property type="match status" value="1"/>
</dbReference>